<proteinExistence type="predicted"/>
<reference evidence="2 3" key="1">
    <citation type="journal article" date="2019" name="J. Gen. Appl. Microbiol.">
        <title>Aerobic degradation of cis-dichloroethene by the marine bacterium Marinobacter salsuginis strain 5N-3.</title>
        <authorList>
            <person name="Inoue Y."/>
            <person name="Fukunaga Y."/>
            <person name="Katsumata H."/>
            <person name="Ohji S."/>
            <person name="Hosoyama A."/>
            <person name="Mori K."/>
            <person name="Ando K."/>
        </authorList>
    </citation>
    <scope>NUCLEOTIDE SEQUENCE [LARGE SCALE GENOMIC DNA]</scope>
    <source>
        <strain evidence="2 3">NBRC 109114</strain>
    </source>
</reference>
<keyword evidence="1" id="KW-0472">Membrane</keyword>
<keyword evidence="1" id="KW-0812">Transmembrane</keyword>
<feature type="transmembrane region" description="Helical" evidence="1">
    <location>
        <begin position="12"/>
        <end position="31"/>
    </location>
</feature>
<dbReference type="AlphaFoldDB" id="A0A5M3Q0D8"/>
<keyword evidence="1" id="KW-1133">Transmembrane helix</keyword>
<evidence type="ECO:0000256" key="1">
    <source>
        <dbReference type="SAM" id="Phobius"/>
    </source>
</evidence>
<dbReference type="RefSeq" id="WP_136629479.1">
    <property type="nucleotide sequence ID" value="NZ_BGZI01000015.1"/>
</dbReference>
<name>A0A5M3Q0D8_9GAMM</name>
<comment type="caution">
    <text evidence="2">The sequence shown here is derived from an EMBL/GenBank/DDBJ whole genome shotgun (WGS) entry which is preliminary data.</text>
</comment>
<evidence type="ECO:0000313" key="3">
    <source>
        <dbReference type="Proteomes" id="UP000387223"/>
    </source>
</evidence>
<sequence>MLDIFKLSLKGAKRLFATALVLGVIATYTAYKGESKVKSVAAQSLQEVLADMEVQGATPAGQEIIVAYNAAIEAPTAESFERLHRLIRAEAESGSQTVRFPGNSTFDNPEVQTMFAYNANQLSYVESPIASGAGIFLLCLLITYPLVVAFKALGKAFVWGFRRISSENA</sequence>
<evidence type="ECO:0000313" key="2">
    <source>
        <dbReference type="EMBL" id="GBO88664.1"/>
    </source>
</evidence>
<protein>
    <submittedName>
        <fullName evidence="2">Uncharacterized protein</fullName>
    </submittedName>
</protein>
<dbReference type="EMBL" id="BGZI01000015">
    <property type="protein sequence ID" value="GBO88664.1"/>
    <property type="molecule type" value="Genomic_DNA"/>
</dbReference>
<feature type="transmembrane region" description="Helical" evidence="1">
    <location>
        <begin position="129"/>
        <end position="153"/>
    </location>
</feature>
<dbReference type="Proteomes" id="UP000387223">
    <property type="component" value="Unassembled WGS sequence"/>
</dbReference>
<accession>A0A5M3Q0D8</accession>
<organism evidence="2 3">
    <name type="scientific">Marinobacter salsuginis</name>
    <dbReference type="NCBI Taxonomy" id="418719"/>
    <lineage>
        <taxon>Bacteria</taxon>
        <taxon>Pseudomonadati</taxon>
        <taxon>Pseudomonadota</taxon>
        <taxon>Gammaproteobacteria</taxon>
        <taxon>Pseudomonadales</taxon>
        <taxon>Marinobacteraceae</taxon>
        <taxon>Marinobacter</taxon>
    </lineage>
</organism>
<gene>
    <name evidence="2" type="ORF">MSSD14B_23320</name>
</gene>